<evidence type="ECO:0000256" key="1">
    <source>
        <dbReference type="SAM" id="SignalP"/>
    </source>
</evidence>
<dbReference type="Proteomes" id="UP000603457">
    <property type="component" value="Unassembled WGS sequence"/>
</dbReference>
<evidence type="ECO:0000313" key="3">
    <source>
        <dbReference type="Proteomes" id="UP000603457"/>
    </source>
</evidence>
<accession>A0ABR8FS32</accession>
<proteinExistence type="predicted"/>
<sequence>MKSLLFPQLISLSLLVFTTLLTNCQVSQASQVSTLQASGVKESKIIGGAIDCDNDGRQNDSRIDDDGDGIPDRCVIDTSATAKQEINQDTSKQLFEKLMHSLTEMTEGCDETTKVKAGVVYRICTINNKPVTASEALLEVGDGVGFWFRNNKVIAIRYFHSGETLFFDDEELIAKFSDDEELQSEFSDEERREAANLAQSGYQNIFQVFTE</sequence>
<keyword evidence="3" id="KW-1185">Reference proteome</keyword>
<organism evidence="2 3">
    <name type="scientific">Nostoc spongiaeforme FACHB-130</name>
    <dbReference type="NCBI Taxonomy" id="1357510"/>
    <lineage>
        <taxon>Bacteria</taxon>
        <taxon>Bacillati</taxon>
        <taxon>Cyanobacteriota</taxon>
        <taxon>Cyanophyceae</taxon>
        <taxon>Nostocales</taxon>
        <taxon>Nostocaceae</taxon>
        <taxon>Nostoc</taxon>
    </lineage>
</organism>
<comment type="caution">
    <text evidence="2">The sequence shown here is derived from an EMBL/GenBank/DDBJ whole genome shotgun (WGS) entry which is preliminary data.</text>
</comment>
<evidence type="ECO:0000313" key="2">
    <source>
        <dbReference type="EMBL" id="MBD2593052.1"/>
    </source>
</evidence>
<reference evidence="2 3" key="1">
    <citation type="journal article" date="2020" name="ISME J.">
        <title>Comparative genomics reveals insights into cyanobacterial evolution and habitat adaptation.</title>
        <authorList>
            <person name="Chen M.Y."/>
            <person name="Teng W.K."/>
            <person name="Zhao L."/>
            <person name="Hu C.X."/>
            <person name="Zhou Y.K."/>
            <person name="Han B.P."/>
            <person name="Song L.R."/>
            <person name="Shu W.S."/>
        </authorList>
    </citation>
    <scope>NUCLEOTIDE SEQUENCE [LARGE SCALE GENOMIC DNA]</scope>
    <source>
        <strain evidence="2 3">FACHB-130</strain>
    </source>
</reference>
<keyword evidence="1" id="KW-0732">Signal</keyword>
<dbReference type="EMBL" id="JACJTB010000001">
    <property type="protein sequence ID" value="MBD2593052.1"/>
    <property type="molecule type" value="Genomic_DNA"/>
</dbReference>
<feature type="signal peptide" evidence="1">
    <location>
        <begin position="1"/>
        <end position="29"/>
    </location>
</feature>
<protein>
    <submittedName>
        <fullName evidence="2">Uncharacterized protein</fullName>
    </submittedName>
</protein>
<feature type="chain" id="PRO_5045797708" evidence="1">
    <location>
        <begin position="30"/>
        <end position="211"/>
    </location>
</feature>
<gene>
    <name evidence="2" type="ORF">H6G74_01745</name>
</gene>
<dbReference type="RefSeq" id="WP_190966005.1">
    <property type="nucleotide sequence ID" value="NZ_JACJTB010000001.1"/>
</dbReference>
<name>A0ABR8FS32_9NOSO</name>